<evidence type="ECO:0000256" key="1">
    <source>
        <dbReference type="SAM" id="Phobius"/>
    </source>
</evidence>
<sequence>MTSFLTIHLLTLPLTIIIMEYIKVSKSNQFYLTVHNELEILTLFYLVFFITSCSPAKFMSLVKKYNKDINVRINNQSSQTHSRLSKSRNMRNVMC</sequence>
<accession>A0A9K3DXW0</accession>
<reference evidence="2" key="1">
    <citation type="journal article" date="2017" name="Nature">
        <title>The sunflower genome provides insights into oil metabolism, flowering and Asterid evolution.</title>
        <authorList>
            <person name="Badouin H."/>
            <person name="Gouzy J."/>
            <person name="Grassa C.J."/>
            <person name="Murat F."/>
            <person name="Staton S.E."/>
            <person name="Cottret L."/>
            <person name="Lelandais-Briere C."/>
            <person name="Owens G.L."/>
            <person name="Carrere S."/>
            <person name="Mayjonade B."/>
            <person name="Legrand L."/>
            <person name="Gill N."/>
            <person name="Kane N.C."/>
            <person name="Bowers J.E."/>
            <person name="Hubner S."/>
            <person name="Bellec A."/>
            <person name="Berard A."/>
            <person name="Berges H."/>
            <person name="Blanchet N."/>
            <person name="Boniface M.C."/>
            <person name="Brunel D."/>
            <person name="Catrice O."/>
            <person name="Chaidir N."/>
            <person name="Claudel C."/>
            <person name="Donnadieu C."/>
            <person name="Faraut T."/>
            <person name="Fievet G."/>
            <person name="Helmstetter N."/>
            <person name="King M."/>
            <person name="Knapp S.J."/>
            <person name="Lai Z."/>
            <person name="Le Paslier M.C."/>
            <person name="Lippi Y."/>
            <person name="Lorenzon L."/>
            <person name="Mandel J.R."/>
            <person name="Marage G."/>
            <person name="Marchand G."/>
            <person name="Marquand E."/>
            <person name="Bret-Mestries E."/>
            <person name="Morien E."/>
            <person name="Nambeesan S."/>
            <person name="Nguyen T."/>
            <person name="Pegot-Espagnet P."/>
            <person name="Pouilly N."/>
            <person name="Raftis F."/>
            <person name="Sallet E."/>
            <person name="Schiex T."/>
            <person name="Thomas J."/>
            <person name="Vandecasteele C."/>
            <person name="Vares D."/>
            <person name="Vear F."/>
            <person name="Vautrin S."/>
            <person name="Crespi M."/>
            <person name="Mangin B."/>
            <person name="Burke J.M."/>
            <person name="Salse J."/>
            <person name="Munos S."/>
            <person name="Vincourt P."/>
            <person name="Rieseberg L.H."/>
            <person name="Langlade N.B."/>
        </authorList>
    </citation>
    <scope>NUCLEOTIDE SEQUENCE</scope>
    <source>
        <tissue evidence="2">Leaves</tissue>
    </source>
</reference>
<dbReference type="Proteomes" id="UP000215914">
    <property type="component" value="Unassembled WGS sequence"/>
</dbReference>
<proteinExistence type="predicted"/>
<keyword evidence="1" id="KW-0812">Transmembrane</keyword>
<evidence type="ECO:0000313" key="3">
    <source>
        <dbReference type="Proteomes" id="UP000215914"/>
    </source>
</evidence>
<protein>
    <submittedName>
        <fullName evidence="2">Uncharacterized protein</fullName>
    </submittedName>
</protein>
<keyword evidence="1" id="KW-0472">Membrane</keyword>
<keyword evidence="1" id="KW-1133">Transmembrane helix</keyword>
<dbReference type="EMBL" id="MNCJ02000330">
    <property type="protein sequence ID" value="KAF5763115.1"/>
    <property type="molecule type" value="Genomic_DNA"/>
</dbReference>
<keyword evidence="3" id="KW-1185">Reference proteome</keyword>
<gene>
    <name evidence="2" type="ORF">HanXRQr2_Chr15g0676551</name>
</gene>
<dbReference type="Gramene" id="mRNA:HanXRQr2_Chr15g0676551">
    <property type="protein sequence ID" value="CDS:HanXRQr2_Chr15g0676551.1"/>
    <property type="gene ID" value="HanXRQr2_Chr15g0676551"/>
</dbReference>
<comment type="caution">
    <text evidence="2">The sequence shown here is derived from an EMBL/GenBank/DDBJ whole genome shotgun (WGS) entry which is preliminary data.</text>
</comment>
<evidence type="ECO:0000313" key="2">
    <source>
        <dbReference type="EMBL" id="KAF5763115.1"/>
    </source>
</evidence>
<name>A0A9K3DXW0_HELAN</name>
<organism evidence="2 3">
    <name type="scientific">Helianthus annuus</name>
    <name type="common">Common sunflower</name>
    <dbReference type="NCBI Taxonomy" id="4232"/>
    <lineage>
        <taxon>Eukaryota</taxon>
        <taxon>Viridiplantae</taxon>
        <taxon>Streptophyta</taxon>
        <taxon>Embryophyta</taxon>
        <taxon>Tracheophyta</taxon>
        <taxon>Spermatophyta</taxon>
        <taxon>Magnoliopsida</taxon>
        <taxon>eudicotyledons</taxon>
        <taxon>Gunneridae</taxon>
        <taxon>Pentapetalae</taxon>
        <taxon>asterids</taxon>
        <taxon>campanulids</taxon>
        <taxon>Asterales</taxon>
        <taxon>Asteraceae</taxon>
        <taxon>Asteroideae</taxon>
        <taxon>Heliantheae alliance</taxon>
        <taxon>Heliantheae</taxon>
        <taxon>Helianthus</taxon>
    </lineage>
</organism>
<dbReference type="AlphaFoldDB" id="A0A9K3DXW0"/>
<reference evidence="2" key="2">
    <citation type="submission" date="2020-06" db="EMBL/GenBank/DDBJ databases">
        <title>Helianthus annuus Genome sequencing and assembly Release 2.</title>
        <authorList>
            <person name="Gouzy J."/>
            <person name="Langlade N."/>
            <person name="Munos S."/>
        </authorList>
    </citation>
    <scope>NUCLEOTIDE SEQUENCE</scope>
    <source>
        <tissue evidence="2">Leaves</tissue>
    </source>
</reference>
<feature type="transmembrane region" description="Helical" evidence="1">
    <location>
        <begin position="43"/>
        <end position="62"/>
    </location>
</feature>